<accession>A0A967E5T6</accession>
<protein>
    <submittedName>
        <fullName evidence="2">Crp/Fnr family transcriptional regulator</fullName>
    </submittedName>
</protein>
<keyword evidence="3" id="KW-1185">Reference proteome</keyword>
<comment type="caution">
    <text evidence="2">The sequence shown here is derived from an EMBL/GenBank/DDBJ whole genome shotgun (WGS) entry which is preliminary data.</text>
</comment>
<dbReference type="Proteomes" id="UP000707206">
    <property type="component" value="Unassembled WGS sequence"/>
</dbReference>
<sequence length="193" mass="22850">MHPLHQHINKHVALGENDFKRVLRLFHGIEVKKGYRLIDQGTIVKHQHFVLNGCLRTYMVDADGKEHTIQFAIENWWVSDYISYYKNIPSVLIVECLEDSELLKIHVDDLHQLFEELPQVERFFRKQLENAFVAFQMRILSSLHLTAEKRYDLFVKNYPDLGQRVKNYQIASYLGITPESLSRLRKQRIASEQ</sequence>
<evidence type="ECO:0000259" key="1">
    <source>
        <dbReference type="Pfam" id="PF00027"/>
    </source>
</evidence>
<reference evidence="2" key="1">
    <citation type="submission" date="2019-07" db="EMBL/GenBank/DDBJ databases">
        <authorList>
            <person name="De-Chao Zhang Q."/>
        </authorList>
    </citation>
    <scope>NUCLEOTIDE SEQUENCE</scope>
    <source>
        <strain evidence="2">TP-CH-4</strain>
    </source>
</reference>
<organism evidence="2 3">
    <name type="scientific">Pelagihabitans pacificus</name>
    <dbReference type="NCBI Taxonomy" id="2696054"/>
    <lineage>
        <taxon>Bacteria</taxon>
        <taxon>Pseudomonadati</taxon>
        <taxon>Bacteroidota</taxon>
        <taxon>Flavobacteriia</taxon>
        <taxon>Flavobacteriales</taxon>
        <taxon>Flavobacteriaceae</taxon>
        <taxon>Pelagihabitans</taxon>
    </lineage>
</organism>
<dbReference type="InterPro" id="IPR000595">
    <property type="entry name" value="cNMP-bd_dom"/>
</dbReference>
<evidence type="ECO:0000313" key="3">
    <source>
        <dbReference type="Proteomes" id="UP000707206"/>
    </source>
</evidence>
<evidence type="ECO:0000313" key="2">
    <source>
        <dbReference type="EMBL" id="NHF58444.1"/>
    </source>
</evidence>
<dbReference type="AlphaFoldDB" id="A0A967E5T6"/>
<feature type="domain" description="Cyclic nucleotide-binding" evidence="1">
    <location>
        <begin position="30"/>
        <end position="116"/>
    </location>
</feature>
<gene>
    <name evidence="2" type="ORF">FK220_003780</name>
</gene>
<dbReference type="CDD" id="cd00038">
    <property type="entry name" value="CAP_ED"/>
    <property type="match status" value="1"/>
</dbReference>
<dbReference type="InterPro" id="IPR018490">
    <property type="entry name" value="cNMP-bd_dom_sf"/>
</dbReference>
<dbReference type="SUPFAM" id="SSF51206">
    <property type="entry name" value="cAMP-binding domain-like"/>
    <property type="match status" value="1"/>
</dbReference>
<dbReference type="Gene3D" id="2.60.120.10">
    <property type="entry name" value="Jelly Rolls"/>
    <property type="match status" value="1"/>
</dbReference>
<reference evidence="2" key="2">
    <citation type="submission" date="2020-03" db="EMBL/GenBank/DDBJ databases">
        <title>Flavobacteriaceae bacterium strain TP-CH-4, a member of the family Flavobacteriaceae isolated from a deep-sea seamount.</title>
        <authorList>
            <person name="Zhang D.-C."/>
        </authorList>
    </citation>
    <scope>NUCLEOTIDE SEQUENCE</scope>
    <source>
        <strain evidence="2">TP-CH-4</strain>
    </source>
</reference>
<dbReference type="Pfam" id="PF00027">
    <property type="entry name" value="cNMP_binding"/>
    <property type="match status" value="1"/>
</dbReference>
<dbReference type="EMBL" id="VIKU02000001">
    <property type="protein sequence ID" value="NHF58444.1"/>
    <property type="molecule type" value="Genomic_DNA"/>
</dbReference>
<name>A0A967E5T6_9FLAO</name>
<dbReference type="InterPro" id="IPR014710">
    <property type="entry name" value="RmlC-like_jellyroll"/>
</dbReference>
<dbReference type="RefSeq" id="WP_152572938.1">
    <property type="nucleotide sequence ID" value="NZ_VIKU02000001.1"/>
</dbReference>
<proteinExistence type="predicted"/>